<sequence length="70" mass="8058">MKWLKRIAWLVVAVAAWLGWTLDPAPRDCIKYLLTHGLATETCQDKVLDCWDEDSHGVQLYLWVCNLLGD</sequence>
<organism evidence="1">
    <name type="scientific">Siphoviridae sp. ctn8e14</name>
    <dbReference type="NCBI Taxonomy" id="2827936"/>
    <lineage>
        <taxon>Viruses</taxon>
        <taxon>Duplodnaviria</taxon>
        <taxon>Heunggongvirae</taxon>
        <taxon>Uroviricota</taxon>
        <taxon>Caudoviricetes</taxon>
    </lineage>
</organism>
<protein>
    <submittedName>
        <fullName evidence="1">Uncharacterized protein</fullName>
    </submittedName>
</protein>
<reference evidence="1" key="1">
    <citation type="journal article" date="2021" name="Proc. Natl. Acad. Sci. U.S.A.">
        <title>A Catalog of Tens of Thousands of Viruses from Human Metagenomes Reveals Hidden Associations with Chronic Diseases.</title>
        <authorList>
            <person name="Tisza M.J."/>
            <person name="Buck C.B."/>
        </authorList>
    </citation>
    <scope>NUCLEOTIDE SEQUENCE</scope>
    <source>
        <strain evidence="1">Ctn8e14</strain>
    </source>
</reference>
<name>A0A8S5T5A8_9CAUD</name>
<proteinExistence type="predicted"/>
<accession>A0A8S5T5A8</accession>
<evidence type="ECO:0000313" key="1">
    <source>
        <dbReference type="EMBL" id="DAF58187.1"/>
    </source>
</evidence>
<dbReference type="EMBL" id="BK032747">
    <property type="protein sequence ID" value="DAF58187.1"/>
    <property type="molecule type" value="Genomic_DNA"/>
</dbReference>